<protein>
    <recommendedName>
        <fullName evidence="1">Ty3 transposon capsid-like protein domain-containing protein</fullName>
    </recommendedName>
</protein>
<reference evidence="2 3" key="1">
    <citation type="journal article" date="2021" name="Comput. Struct. Biotechnol. J.">
        <title>De novo genome assembly of the potent medicinal plant Rehmannia glutinosa using nanopore technology.</title>
        <authorList>
            <person name="Ma L."/>
            <person name="Dong C."/>
            <person name="Song C."/>
            <person name="Wang X."/>
            <person name="Zheng X."/>
            <person name="Niu Y."/>
            <person name="Chen S."/>
            <person name="Feng W."/>
        </authorList>
    </citation>
    <scope>NUCLEOTIDE SEQUENCE [LARGE SCALE GENOMIC DNA]</scope>
    <source>
        <strain evidence="2">DH-2019</strain>
    </source>
</reference>
<evidence type="ECO:0000313" key="3">
    <source>
        <dbReference type="Proteomes" id="UP001318860"/>
    </source>
</evidence>
<proteinExistence type="predicted"/>
<name>A0ABR0VQN8_REHGL</name>
<keyword evidence="3" id="KW-1185">Reference proteome</keyword>
<feature type="domain" description="Ty3 transposon capsid-like protein" evidence="1">
    <location>
        <begin position="141"/>
        <end position="266"/>
    </location>
</feature>
<comment type="caution">
    <text evidence="2">The sequence shown here is derived from an EMBL/GenBank/DDBJ whole genome shotgun (WGS) entry which is preliminary data.</text>
</comment>
<evidence type="ECO:0000259" key="1">
    <source>
        <dbReference type="Pfam" id="PF19259"/>
    </source>
</evidence>
<organism evidence="2 3">
    <name type="scientific">Rehmannia glutinosa</name>
    <name type="common">Chinese foxglove</name>
    <dbReference type="NCBI Taxonomy" id="99300"/>
    <lineage>
        <taxon>Eukaryota</taxon>
        <taxon>Viridiplantae</taxon>
        <taxon>Streptophyta</taxon>
        <taxon>Embryophyta</taxon>
        <taxon>Tracheophyta</taxon>
        <taxon>Spermatophyta</taxon>
        <taxon>Magnoliopsida</taxon>
        <taxon>eudicotyledons</taxon>
        <taxon>Gunneridae</taxon>
        <taxon>Pentapetalae</taxon>
        <taxon>asterids</taxon>
        <taxon>lamiids</taxon>
        <taxon>Lamiales</taxon>
        <taxon>Orobanchaceae</taxon>
        <taxon>Rehmannieae</taxon>
        <taxon>Rehmannia</taxon>
    </lineage>
</organism>
<dbReference type="EMBL" id="JABTTQ020001002">
    <property type="protein sequence ID" value="KAK6136938.1"/>
    <property type="molecule type" value="Genomic_DNA"/>
</dbReference>
<evidence type="ECO:0000313" key="2">
    <source>
        <dbReference type="EMBL" id="KAK6136938.1"/>
    </source>
</evidence>
<gene>
    <name evidence="2" type="ORF">DH2020_029316</name>
</gene>
<dbReference type="Pfam" id="PF19259">
    <property type="entry name" value="Ty3_capsid"/>
    <property type="match status" value="1"/>
</dbReference>
<accession>A0ABR0VQN8</accession>
<dbReference type="InterPro" id="IPR045358">
    <property type="entry name" value="Ty3_capsid"/>
</dbReference>
<dbReference type="Proteomes" id="UP001318860">
    <property type="component" value="Unassembled WGS sequence"/>
</dbReference>
<sequence length="268" mass="31118">MAKNTSKMDSMETQLVEIVQNQSTFQASVQQQFEEMSLRMEGFTQTVEEVIAKKMTEAIKEITSVAGKENINPNINFVNTSNANANVRVRNDTGLLATPPTRANEHVNAGTTRIPKFEFTKFNGDNPRLWLRRCNKYFFYNALSDFEKIVVAGMNMEATADHWYLEYVEGRENMPWERFSTMVLDRFLNVDGNHLVGQFNKLKQEGTLLDYINEFEELRAFMLEKVNRNHSEEYFVESFISGLKKEIKNMLELLQPKTLLEAMQLARR</sequence>